<protein>
    <submittedName>
        <fullName evidence="2">Uncharacterized protein</fullName>
    </submittedName>
</protein>
<feature type="region of interest" description="Disordered" evidence="1">
    <location>
        <begin position="1"/>
        <end position="81"/>
    </location>
</feature>
<keyword evidence="3" id="KW-1185">Reference proteome</keyword>
<dbReference type="EMBL" id="CAQQ02168526">
    <property type="status" value="NOT_ANNOTATED_CDS"/>
    <property type="molecule type" value="Genomic_DNA"/>
</dbReference>
<evidence type="ECO:0000256" key="1">
    <source>
        <dbReference type="SAM" id="MobiDB-lite"/>
    </source>
</evidence>
<organism evidence="2 3">
    <name type="scientific">Megaselia scalaris</name>
    <name type="common">Humpbacked fly</name>
    <name type="synonym">Phora scalaris</name>
    <dbReference type="NCBI Taxonomy" id="36166"/>
    <lineage>
        <taxon>Eukaryota</taxon>
        <taxon>Metazoa</taxon>
        <taxon>Ecdysozoa</taxon>
        <taxon>Arthropoda</taxon>
        <taxon>Hexapoda</taxon>
        <taxon>Insecta</taxon>
        <taxon>Pterygota</taxon>
        <taxon>Neoptera</taxon>
        <taxon>Endopterygota</taxon>
        <taxon>Diptera</taxon>
        <taxon>Brachycera</taxon>
        <taxon>Muscomorpha</taxon>
        <taxon>Platypezoidea</taxon>
        <taxon>Phoridae</taxon>
        <taxon>Megaseliini</taxon>
        <taxon>Megaselia</taxon>
    </lineage>
</organism>
<accession>T1H001</accession>
<reference evidence="2" key="2">
    <citation type="submission" date="2015-06" db="UniProtKB">
        <authorList>
            <consortium name="EnsemblMetazoa"/>
        </authorList>
    </citation>
    <scope>IDENTIFICATION</scope>
</reference>
<dbReference type="HOGENOM" id="CLU_1393319_0_0_1"/>
<feature type="compositionally biased region" description="Polar residues" evidence="1">
    <location>
        <begin position="23"/>
        <end position="39"/>
    </location>
</feature>
<dbReference type="EnsemblMetazoa" id="MESCA009463-RA">
    <property type="protein sequence ID" value="MESCA009463-PA"/>
    <property type="gene ID" value="MESCA009463"/>
</dbReference>
<feature type="region of interest" description="Disordered" evidence="1">
    <location>
        <begin position="121"/>
        <end position="143"/>
    </location>
</feature>
<dbReference type="AlphaFoldDB" id="T1H001"/>
<evidence type="ECO:0000313" key="2">
    <source>
        <dbReference type="EnsemblMetazoa" id="MESCA009463-PA"/>
    </source>
</evidence>
<proteinExistence type="predicted"/>
<feature type="compositionally biased region" description="Polar residues" evidence="1">
    <location>
        <begin position="130"/>
        <end position="143"/>
    </location>
</feature>
<name>T1H001_MEGSC</name>
<reference evidence="3" key="1">
    <citation type="submission" date="2013-02" db="EMBL/GenBank/DDBJ databases">
        <authorList>
            <person name="Hughes D."/>
        </authorList>
    </citation>
    <scope>NUCLEOTIDE SEQUENCE</scope>
    <source>
        <strain>Durham</strain>
        <strain evidence="3">NC isolate 2 -- Noor lab</strain>
    </source>
</reference>
<feature type="compositionally biased region" description="Polar residues" evidence="1">
    <location>
        <begin position="1"/>
        <end position="14"/>
    </location>
</feature>
<evidence type="ECO:0000313" key="3">
    <source>
        <dbReference type="Proteomes" id="UP000015102"/>
    </source>
</evidence>
<dbReference type="STRING" id="36166.T1H001"/>
<sequence>MLSPTKPTTMQRGSIPTHAQGARNASNISRRPVATQQRGNIVIKEETSFDPSPFEQLRQSGINYKRPASKTYETPPEKKPSIEDVKEFAEQQRMRKQIAAEVSGIPAEDEYVESYMEDEFTQDDEDEDNTGAQITIKQEPNQKPTIVFKASADNKMDHAKIIGEVLKKYPHLIKNNKNLKLKIMPNSGPSQQQKLV</sequence>
<dbReference type="Proteomes" id="UP000015102">
    <property type="component" value="Unassembled WGS sequence"/>
</dbReference>